<dbReference type="Pfam" id="PF13620">
    <property type="entry name" value="CarboxypepD_reg"/>
    <property type="match status" value="1"/>
</dbReference>
<evidence type="ECO:0000313" key="8">
    <source>
        <dbReference type="Proteomes" id="UP000261174"/>
    </source>
</evidence>
<protein>
    <submittedName>
        <fullName evidence="7">TonB-dependent receptor</fullName>
    </submittedName>
</protein>
<feature type="chain" id="PRO_5017755989" evidence="5">
    <location>
        <begin position="22"/>
        <end position="895"/>
    </location>
</feature>
<dbReference type="PANTHER" id="PTHR40980">
    <property type="entry name" value="PLUG DOMAIN-CONTAINING PROTEIN"/>
    <property type="match status" value="1"/>
</dbReference>
<dbReference type="RefSeq" id="WP_116856246.1">
    <property type="nucleotide sequence ID" value="NZ_QTJV01000010.1"/>
</dbReference>
<keyword evidence="5" id="KW-0732">Signal</keyword>
<dbReference type="AlphaFoldDB" id="A0A3E1NW50"/>
<accession>A0A3E1NW50</accession>
<evidence type="ECO:0000256" key="1">
    <source>
        <dbReference type="ARBA" id="ARBA00004442"/>
    </source>
</evidence>
<evidence type="ECO:0000256" key="5">
    <source>
        <dbReference type="SAM" id="SignalP"/>
    </source>
</evidence>
<dbReference type="Pfam" id="PF14905">
    <property type="entry name" value="OMP_b-brl_3"/>
    <property type="match status" value="1"/>
</dbReference>
<dbReference type="SUPFAM" id="SSF56935">
    <property type="entry name" value="Porins"/>
    <property type="match status" value="1"/>
</dbReference>
<gene>
    <name evidence="7" type="ORF">DXN04_25590</name>
</gene>
<evidence type="ECO:0000256" key="2">
    <source>
        <dbReference type="ARBA" id="ARBA00022448"/>
    </source>
</evidence>
<dbReference type="PANTHER" id="PTHR40980:SF4">
    <property type="entry name" value="TONB-DEPENDENT RECEPTOR-LIKE BETA-BARREL DOMAIN-CONTAINING PROTEIN"/>
    <property type="match status" value="1"/>
</dbReference>
<comment type="caution">
    <text evidence="7">The sequence shown here is derived from an EMBL/GenBank/DDBJ whole genome shotgun (WGS) entry which is preliminary data.</text>
</comment>
<dbReference type="EMBL" id="QTJV01000010">
    <property type="protein sequence ID" value="RFM32160.1"/>
    <property type="molecule type" value="Genomic_DNA"/>
</dbReference>
<feature type="domain" description="Secretin/TonB short N-terminal" evidence="6">
    <location>
        <begin position="48"/>
        <end position="100"/>
    </location>
</feature>
<dbReference type="GO" id="GO:0009279">
    <property type="term" value="C:cell outer membrane"/>
    <property type="evidence" value="ECO:0007669"/>
    <property type="project" value="UniProtKB-SubCell"/>
</dbReference>
<dbReference type="SMART" id="SM00965">
    <property type="entry name" value="STN"/>
    <property type="match status" value="1"/>
</dbReference>
<keyword evidence="7" id="KW-0675">Receptor</keyword>
<dbReference type="Gene3D" id="2.60.40.1120">
    <property type="entry name" value="Carboxypeptidase-like, regulatory domain"/>
    <property type="match status" value="1"/>
</dbReference>
<keyword evidence="3" id="KW-0472">Membrane</keyword>
<keyword evidence="4" id="KW-0998">Cell outer membrane</keyword>
<dbReference type="SUPFAM" id="SSF49464">
    <property type="entry name" value="Carboxypeptidase regulatory domain-like"/>
    <property type="match status" value="1"/>
</dbReference>
<name>A0A3E1NW50_9BACT</name>
<dbReference type="InterPro" id="IPR036942">
    <property type="entry name" value="Beta-barrel_TonB_sf"/>
</dbReference>
<dbReference type="Gene3D" id="3.55.50.30">
    <property type="match status" value="1"/>
</dbReference>
<dbReference type="InterPro" id="IPR011662">
    <property type="entry name" value="Secretin/TonB_short_N"/>
</dbReference>
<dbReference type="Gene3D" id="2.40.170.20">
    <property type="entry name" value="TonB-dependent receptor, beta-barrel domain"/>
    <property type="match status" value="1"/>
</dbReference>
<keyword evidence="8" id="KW-1185">Reference proteome</keyword>
<evidence type="ECO:0000256" key="4">
    <source>
        <dbReference type="ARBA" id="ARBA00023237"/>
    </source>
</evidence>
<comment type="subcellular location">
    <subcellularLocation>
        <location evidence="1">Cell outer membrane</location>
    </subcellularLocation>
</comment>
<proteinExistence type="predicted"/>
<dbReference type="InterPro" id="IPR041700">
    <property type="entry name" value="OMP_b-brl_3"/>
</dbReference>
<feature type="signal peptide" evidence="5">
    <location>
        <begin position="1"/>
        <end position="21"/>
    </location>
</feature>
<keyword evidence="2" id="KW-0813">Transport</keyword>
<dbReference type="Proteomes" id="UP000261174">
    <property type="component" value="Unassembled WGS sequence"/>
</dbReference>
<evidence type="ECO:0000259" key="6">
    <source>
        <dbReference type="SMART" id="SM00965"/>
    </source>
</evidence>
<sequence>MKILKSSLFALFLFTCSIGTAQSRKVSISVNDQPLKTVLATIQQQSRYNIIYSDDVVQDGIKVTIKVADAPVSEVLRQLLKPHHLTYKQSTEDMIVIFKDTLAVSGHQISGSVTDQQGNPMVAAGIILQLKSDSSVVKTALSDDKGEFVLSDIKEGQYYLQATYVTFVPFVKEVAVNNGDQAVGRITLVSGDKVLKSVEVVGKKAFIEQQIDRVVVNVHSLVSNEGANALEVLAKSPGVIVDENGNITFKGKSGVMVLIDDKPTYLSSENLATYLKSLPSSALDKIELMSNPPAKYDAAGNAGLINIRTRTTKVTGFNATISGSAGQAIYPRHTENINLNYRINKVNLFANAGYNERKAYRILDLQRNYFDSESKPESAFKQKSYFRPVTKNPTVKAGMDFYASPKTTIGVVLNWSVTDKKENSPVYSSMYNGQGVLDSTITADNNTSSKFTNTGVNLNFGHKFDSTGKTLTFDFDYVGYRSKKNQSFLNNTYNPAGALITTEHITNSLPADIDIYAAKSDYTHPLKKGGKVEAGVKGSYVNTDNTARYFNVVDNKETFDDSRSNRFFYKEKIAAAYLNFNKDYKRFSLQLGLRAEHTNVNGHQTGNSVQPDSAFTQNYLSIFPTAYVSYKLDSTGNHKLNASYGRRIGRPYYQDLNPFINIIDKFTYFSGNPFLKPQFSSNYELTYSYKSIFNTTLLYNYSSNIQTETIEQDGNIFISRAGNIGKKEYTGITAFLSLKPAKWWTMNIYNEVVYVHYKGNIYSSSLDRGKTYWYASLTNQFTFGKGWSADLSGNYQTSILNGQFVSVPTGQVGAGVQKKILKDKATVYVNGRDIFHTFSPSGKITNIPGATSTYHNYMDSQVITVGFTYSFGKVIANQQKRKTGSAESEENRVKR</sequence>
<reference evidence="7 8" key="1">
    <citation type="submission" date="2018-08" db="EMBL/GenBank/DDBJ databases">
        <title>Chitinophaga sp. K20C18050901, a novel bacterium isolated from forest soil.</title>
        <authorList>
            <person name="Wang C."/>
        </authorList>
    </citation>
    <scope>NUCLEOTIDE SEQUENCE [LARGE SCALE GENOMIC DNA]</scope>
    <source>
        <strain evidence="7 8">K20C18050901</strain>
    </source>
</reference>
<evidence type="ECO:0000313" key="7">
    <source>
        <dbReference type="EMBL" id="RFM32160.1"/>
    </source>
</evidence>
<dbReference type="OrthoDB" id="905812at2"/>
<organism evidence="7 8">
    <name type="scientific">Chitinophaga silvisoli</name>
    <dbReference type="NCBI Taxonomy" id="2291814"/>
    <lineage>
        <taxon>Bacteria</taxon>
        <taxon>Pseudomonadati</taxon>
        <taxon>Bacteroidota</taxon>
        <taxon>Chitinophagia</taxon>
        <taxon>Chitinophagales</taxon>
        <taxon>Chitinophagaceae</taxon>
        <taxon>Chitinophaga</taxon>
    </lineage>
</organism>
<evidence type="ECO:0000256" key="3">
    <source>
        <dbReference type="ARBA" id="ARBA00023136"/>
    </source>
</evidence>
<dbReference type="InterPro" id="IPR008969">
    <property type="entry name" value="CarboxyPept-like_regulatory"/>
</dbReference>
<dbReference type="Pfam" id="PF07660">
    <property type="entry name" value="STN"/>
    <property type="match status" value="1"/>
</dbReference>